<dbReference type="EMBL" id="JBGNUJ010000004">
    <property type="protein sequence ID" value="KAL3959555.1"/>
    <property type="molecule type" value="Genomic_DNA"/>
</dbReference>
<sequence>MIPASASYVWPDGRSAAAGDDDEMMAALEPQKGVQQAAAARQGPPDGARALGPRPTLAPPVRGDDAVAEQGFRFAAPGPDAGGSLHLFVTQRLSERATLVVSSCLACVLACIVLVRAVQHRAAPSAWALRWEPASQGGVRACRRPASRNVPRELDRPLPSFVVGASPSTLHPDPANNGDGRCYCRSLTP</sequence>
<keyword evidence="2" id="KW-1185">Reference proteome</keyword>
<accession>A0ACC4DW56</accession>
<dbReference type="Proteomes" id="UP001638806">
    <property type="component" value="Unassembled WGS sequence"/>
</dbReference>
<name>A0ACC4DW56_PURLI</name>
<comment type="caution">
    <text evidence="1">The sequence shown here is derived from an EMBL/GenBank/DDBJ whole genome shotgun (WGS) entry which is preliminary data.</text>
</comment>
<protein>
    <submittedName>
        <fullName evidence="1">Uncharacterized protein</fullName>
    </submittedName>
</protein>
<evidence type="ECO:0000313" key="2">
    <source>
        <dbReference type="Proteomes" id="UP001638806"/>
    </source>
</evidence>
<proteinExistence type="predicted"/>
<evidence type="ECO:0000313" key="1">
    <source>
        <dbReference type="EMBL" id="KAL3959555.1"/>
    </source>
</evidence>
<organism evidence="1 2">
    <name type="scientific">Purpureocillium lilacinum</name>
    <name type="common">Paecilomyces lilacinus</name>
    <dbReference type="NCBI Taxonomy" id="33203"/>
    <lineage>
        <taxon>Eukaryota</taxon>
        <taxon>Fungi</taxon>
        <taxon>Dikarya</taxon>
        <taxon>Ascomycota</taxon>
        <taxon>Pezizomycotina</taxon>
        <taxon>Sordariomycetes</taxon>
        <taxon>Hypocreomycetidae</taxon>
        <taxon>Hypocreales</taxon>
        <taxon>Ophiocordycipitaceae</taxon>
        <taxon>Purpureocillium</taxon>
    </lineage>
</organism>
<gene>
    <name evidence="1" type="ORF">ACCO45_004672</name>
</gene>
<reference evidence="1" key="1">
    <citation type="submission" date="2024-12" db="EMBL/GenBank/DDBJ databases">
        <title>Comparative genomics and development of molecular markers within Purpureocillium lilacinum and among Purpureocillium species.</title>
        <authorList>
            <person name="Yeh Z.-Y."/>
            <person name="Ni N.-T."/>
            <person name="Lo P.-H."/>
            <person name="Mushyakhwo K."/>
            <person name="Lin C.-F."/>
            <person name="Nai Y.-S."/>
        </authorList>
    </citation>
    <scope>NUCLEOTIDE SEQUENCE</scope>
    <source>
        <strain evidence="1">NCHU-NPUST-175</strain>
    </source>
</reference>